<evidence type="ECO:0000256" key="4">
    <source>
        <dbReference type="ARBA" id="ARBA00022525"/>
    </source>
</evidence>
<comment type="subcellular location">
    <subcellularLocation>
        <location evidence="1">Secreted</location>
    </subcellularLocation>
</comment>
<dbReference type="GO" id="GO:0016020">
    <property type="term" value="C:membrane"/>
    <property type="evidence" value="ECO:0007669"/>
    <property type="project" value="InterPro"/>
</dbReference>
<evidence type="ECO:0000256" key="1">
    <source>
        <dbReference type="ARBA" id="ARBA00004613"/>
    </source>
</evidence>
<feature type="domain" description="THD" evidence="7">
    <location>
        <begin position="8"/>
        <end position="113"/>
    </location>
</feature>
<dbReference type="InterPro" id="IPR006052">
    <property type="entry name" value="TNF_dom"/>
</dbReference>
<evidence type="ECO:0000259" key="7">
    <source>
        <dbReference type="Pfam" id="PF00229"/>
    </source>
</evidence>
<accession>A0A1B6MSB9</accession>
<dbReference type="SUPFAM" id="SSF49842">
    <property type="entry name" value="TNF-like"/>
    <property type="match status" value="1"/>
</dbReference>
<keyword evidence="5" id="KW-1015">Disulfide bond</keyword>
<reference evidence="8" key="1">
    <citation type="submission" date="2015-11" db="EMBL/GenBank/DDBJ databases">
        <title>De novo transcriptome assembly of four potential Pierce s Disease insect vectors from Arizona vineyards.</title>
        <authorList>
            <person name="Tassone E.E."/>
        </authorList>
    </citation>
    <scope>NUCLEOTIDE SEQUENCE</scope>
</reference>
<comment type="similarity">
    <text evidence="2">Belongs to the tumor necrosis factor family.</text>
</comment>
<organism evidence="8">
    <name type="scientific">Graphocephala atropunctata</name>
    <dbReference type="NCBI Taxonomy" id="36148"/>
    <lineage>
        <taxon>Eukaryota</taxon>
        <taxon>Metazoa</taxon>
        <taxon>Ecdysozoa</taxon>
        <taxon>Arthropoda</taxon>
        <taxon>Hexapoda</taxon>
        <taxon>Insecta</taxon>
        <taxon>Pterygota</taxon>
        <taxon>Neoptera</taxon>
        <taxon>Paraneoptera</taxon>
        <taxon>Hemiptera</taxon>
        <taxon>Auchenorrhyncha</taxon>
        <taxon>Membracoidea</taxon>
        <taxon>Cicadellidae</taxon>
        <taxon>Cicadellinae</taxon>
        <taxon>Cicadellini</taxon>
        <taxon>Graphocephala</taxon>
    </lineage>
</organism>
<proteinExistence type="inferred from homology"/>
<dbReference type="InterPro" id="IPR051748">
    <property type="entry name" value="TNF_Ligand_Superfamily"/>
</dbReference>
<dbReference type="GO" id="GO:0005164">
    <property type="term" value="F:tumor necrosis factor receptor binding"/>
    <property type="evidence" value="ECO:0007669"/>
    <property type="project" value="InterPro"/>
</dbReference>
<evidence type="ECO:0000256" key="2">
    <source>
        <dbReference type="ARBA" id="ARBA00008670"/>
    </source>
</evidence>
<evidence type="ECO:0000313" key="8">
    <source>
        <dbReference type="EMBL" id="JAT38837.1"/>
    </source>
</evidence>
<dbReference type="GO" id="GO:0006955">
    <property type="term" value="P:immune response"/>
    <property type="evidence" value="ECO:0007669"/>
    <property type="project" value="InterPro"/>
</dbReference>
<evidence type="ECO:0000256" key="5">
    <source>
        <dbReference type="ARBA" id="ARBA00023157"/>
    </source>
</evidence>
<gene>
    <name evidence="8" type="ORF">g.12769</name>
</gene>
<keyword evidence="3" id="KW-0202">Cytokine</keyword>
<name>A0A1B6MSB9_9HEMI</name>
<dbReference type="Pfam" id="PF00229">
    <property type="entry name" value="TNF"/>
    <property type="match status" value="1"/>
</dbReference>
<dbReference type="InterPro" id="IPR008983">
    <property type="entry name" value="Tumour_necrosis_fac-like_dom"/>
</dbReference>
<protein>
    <recommendedName>
        <fullName evidence="7">THD domain-containing protein</fullName>
    </recommendedName>
</protein>
<evidence type="ECO:0000256" key="6">
    <source>
        <dbReference type="ARBA" id="ARBA00023180"/>
    </source>
</evidence>
<keyword evidence="4" id="KW-0964">Secreted</keyword>
<dbReference type="GO" id="GO:0005125">
    <property type="term" value="F:cytokine activity"/>
    <property type="evidence" value="ECO:0007669"/>
    <property type="project" value="UniProtKB-KW"/>
</dbReference>
<sequence length="117" mass="13262">MMESGLLSSFTFNKTSGIFMVKEPGIYFMYAQIFFTSRHERSGFHIKKNGSNVGQCMTTTHSPGSDVKRNTCFTALILHLQEQDSLLITEVDGSKYRDTSFKDSHSYFGLIQLKSTQ</sequence>
<dbReference type="EMBL" id="GEBQ01001140">
    <property type="protein sequence ID" value="JAT38837.1"/>
    <property type="molecule type" value="Transcribed_RNA"/>
</dbReference>
<dbReference type="AlphaFoldDB" id="A0A1B6MSB9"/>
<keyword evidence="6" id="KW-0325">Glycoprotein</keyword>
<dbReference type="PANTHER" id="PTHR15151">
    <property type="entry name" value="PROTEIN EIGER"/>
    <property type="match status" value="1"/>
</dbReference>
<evidence type="ECO:0000256" key="3">
    <source>
        <dbReference type="ARBA" id="ARBA00022514"/>
    </source>
</evidence>
<dbReference type="Gene3D" id="2.60.120.40">
    <property type="match status" value="1"/>
</dbReference>
<dbReference type="PANTHER" id="PTHR15151:SF24">
    <property type="entry name" value="A PROLIFERATION-INDUCING LIGAND-LIKE PROTEIN-RELATED"/>
    <property type="match status" value="1"/>
</dbReference>
<dbReference type="GO" id="GO:0005615">
    <property type="term" value="C:extracellular space"/>
    <property type="evidence" value="ECO:0007669"/>
    <property type="project" value="UniProtKB-KW"/>
</dbReference>